<reference evidence="3 4" key="1">
    <citation type="submission" date="2020-08" db="EMBL/GenBank/DDBJ databases">
        <title>Genome public.</title>
        <authorList>
            <person name="Liu C."/>
            <person name="Sun Q."/>
        </authorList>
    </citation>
    <scope>NUCLEOTIDE SEQUENCE [LARGE SCALE GENOMIC DNA]</scope>
    <source>
        <strain evidence="3 4">BX14</strain>
    </source>
</reference>
<keyword evidence="4" id="KW-1185">Reference proteome</keyword>
<feature type="chain" id="PRO_5043408440" evidence="2">
    <location>
        <begin position="27"/>
        <end position="215"/>
    </location>
</feature>
<organism evidence="3 4">
    <name type="scientific">Clostridium segne</name>
    <dbReference type="NCBI Taxonomy" id="2763038"/>
    <lineage>
        <taxon>Bacteria</taxon>
        <taxon>Bacillati</taxon>
        <taxon>Bacillota</taxon>
        <taxon>Clostridia</taxon>
        <taxon>Eubacteriales</taxon>
        <taxon>Clostridiaceae</taxon>
        <taxon>Clostridium</taxon>
    </lineage>
</organism>
<proteinExistence type="predicted"/>
<feature type="compositionally biased region" description="Low complexity" evidence="1">
    <location>
        <begin position="130"/>
        <end position="174"/>
    </location>
</feature>
<accession>A0AAW3X5K5</accession>
<dbReference type="EMBL" id="JACOOW010000012">
    <property type="protein sequence ID" value="MBC5657260.1"/>
    <property type="molecule type" value="Genomic_DNA"/>
</dbReference>
<feature type="compositionally biased region" description="Basic and acidic residues" evidence="1">
    <location>
        <begin position="175"/>
        <end position="192"/>
    </location>
</feature>
<feature type="region of interest" description="Disordered" evidence="1">
    <location>
        <begin position="105"/>
        <end position="215"/>
    </location>
</feature>
<feature type="compositionally biased region" description="Polar residues" evidence="1">
    <location>
        <begin position="195"/>
        <end position="215"/>
    </location>
</feature>
<dbReference type="Proteomes" id="UP000653904">
    <property type="component" value="Unassembled WGS sequence"/>
</dbReference>
<evidence type="ECO:0000256" key="1">
    <source>
        <dbReference type="SAM" id="MobiDB-lite"/>
    </source>
</evidence>
<sequence>MINKRLFLAGLTTGLLSLSAAFPAMAGSWKNGAGDNAARWWYDNGDNTWAANGWRWIDGNQDGVSECYYFDAEGWLLTSTTTPDGYTVNADGAWTVNGIAQSRQTAASNEFDNESWDDFQNSSSKKTKKTATSSSRTPDSGSSDSSTGSSEDSSSDDSSNSASSGPSKETSSTSGDKKPDAPKKNSKQEPDSGYRQGSVTDEEIANNSSSDSTEE</sequence>
<name>A0AAW3X5K5_9CLOT</name>
<dbReference type="Gene3D" id="2.10.270.10">
    <property type="entry name" value="Cholin Binding"/>
    <property type="match status" value="1"/>
</dbReference>
<dbReference type="SUPFAM" id="SSF69360">
    <property type="entry name" value="Cell wall binding repeat"/>
    <property type="match status" value="1"/>
</dbReference>
<dbReference type="RefSeq" id="WP_186855016.1">
    <property type="nucleotide sequence ID" value="NZ_JACOOW010000012.1"/>
</dbReference>
<protein>
    <submittedName>
        <fullName evidence="3">Choline-binding protein</fullName>
    </submittedName>
</protein>
<evidence type="ECO:0000256" key="2">
    <source>
        <dbReference type="SAM" id="SignalP"/>
    </source>
</evidence>
<evidence type="ECO:0000313" key="3">
    <source>
        <dbReference type="EMBL" id="MBC5657260.1"/>
    </source>
</evidence>
<dbReference type="AlphaFoldDB" id="A0AAW3X5K5"/>
<feature type="signal peptide" evidence="2">
    <location>
        <begin position="1"/>
        <end position="26"/>
    </location>
</feature>
<keyword evidence="2" id="KW-0732">Signal</keyword>
<gene>
    <name evidence="3" type="ORF">H8S19_09355</name>
</gene>
<comment type="caution">
    <text evidence="3">The sequence shown here is derived from an EMBL/GenBank/DDBJ whole genome shotgun (WGS) entry which is preliminary data.</text>
</comment>
<evidence type="ECO:0000313" key="4">
    <source>
        <dbReference type="Proteomes" id="UP000653904"/>
    </source>
</evidence>